<comment type="caution">
    <text evidence="6">The sequence shown here is derived from an EMBL/GenBank/DDBJ whole genome shotgun (WGS) entry which is preliminary data.</text>
</comment>
<feature type="compositionally biased region" description="Polar residues" evidence="4">
    <location>
        <begin position="1"/>
        <end position="13"/>
    </location>
</feature>
<keyword evidence="2" id="KW-0238">DNA-binding</keyword>
<dbReference type="InterPro" id="IPR010998">
    <property type="entry name" value="Integrase_recombinase_N"/>
</dbReference>
<proteinExistence type="inferred from homology"/>
<dbReference type="GO" id="GO:0003677">
    <property type="term" value="F:DNA binding"/>
    <property type="evidence" value="ECO:0007669"/>
    <property type="project" value="UniProtKB-KW"/>
</dbReference>
<organism evidence="6 7">
    <name type="scientific">Candidatus Thermochlorobacter aerophilus</name>
    <dbReference type="NCBI Taxonomy" id="1868324"/>
    <lineage>
        <taxon>Bacteria</taxon>
        <taxon>Pseudomonadati</taxon>
        <taxon>Chlorobiota</taxon>
        <taxon>Chlorobiia</taxon>
        <taxon>Chlorobiales</taxon>
        <taxon>Candidatus Thermochlorobacteriaceae</taxon>
        <taxon>Candidatus Thermochlorobacter</taxon>
    </lineage>
</organism>
<dbReference type="GO" id="GO:0006310">
    <property type="term" value="P:DNA recombination"/>
    <property type="evidence" value="ECO:0007669"/>
    <property type="project" value="UniProtKB-KW"/>
</dbReference>
<dbReference type="Pfam" id="PF00589">
    <property type="entry name" value="Phage_integrase"/>
    <property type="match status" value="1"/>
</dbReference>
<dbReference type="PANTHER" id="PTHR30349">
    <property type="entry name" value="PHAGE INTEGRASE-RELATED"/>
    <property type="match status" value="1"/>
</dbReference>
<dbReference type="AlphaFoldDB" id="A0A395M1L1"/>
<dbReference type="Proteomes" id="UP000266389">
    <property type="component" value="Unassembled WGS sequence"/>
</dbReference>
<gene>
    <name evidence="6" type="ORF">D0433_06085</name>
</gene>
<dbReference type="Gene3D" id="1.10.443.10">
    <property type="entry name" value="Intergrase catalytic core"/>
    <property type="match status" value="1"/>
</dbReference>
<evidence type="ECO:0000259" key="5">
    <source>
        <dbReference type="PROSITE" id="PS51898"/>
    </source>
</evidence>
<dbReference type="PANTHER" id="PTHR30349:SF64">
    <property type="entry name" value="PROPHAGE INTEGRASE INTD-RELATED"/>
    <property type="match status" value="1"/>
</dbReference>
<dbReference type="EMBL" id="PHFL01000039">
    <property type="protein sequence ID" value="RFM24551.1"/>
    <property type="molecule type" value="Genomic_DNA"/>
</dbReference>
<dbReference type="Pfam" id="PF13102">
    <property type="entry name" value="Phage_int_SAM_5"/>
    <property type="match status" value="1"/>
</dbReference>
<keyword evidence="3" id="KW-0233">DNA recombination</keyword>
<evidence type="ECO:0000256" key="4">
    <source>
        <dbReference type="SAM" id="MobiDB-lite"/>
    </source>
</evidence>
<evidence type="ECO:0000256" key="3">
    <source>
        <dbReference type="ARBA" id="ARBA00023172"/>
    </source>
</evidence>
<dbReference type="InterPro" id="IPR013762">
    <property type="entry name" value="Integrase-like_cat_sf"/>
</dbReference>
<dbReference type="PROSITE" id="PS51898">
    <property type="entry name" value="TYR_RECOMBINASE"/>
    <property type="match status" value="1"/>
</dbReference>
<feature type="domain" description="Tyr recombinase" evidence="5">
    <location>
        <begin position="211"/>
        <end position="399"/>
    </location>
</feature>
<dbReference type="Gene3D" id="1.10.150.130">
    <property type="match status" value="1"/>
</dbReference>
<evidence type="ECO:0000256" key="1">
    <source>
        <dbReference type="ARBA" id="ARBA00008857"/>
    </source>
</evidence>
<protein>
    <recommendedName>
        <fullName evidence="5">Tyr recombinase domain-containing protein</fullName>
    </recommendedName>
</protein>
<evidence type="ECO:0000313" key="6">
    <source>
        <dbReference type="EMBL" id="RFM24551.1"/>
    </source>
</evidence>
<reference evidence="6 7" key="1">
    <citation type="journal article" date="2011" name="ISME J.">
        <title>Community ecology of hot spring cyanobacterial mats: predominant populations and their functional potential.</title>
        <authorList>
            <person name="Klatt C.G."/>
            <person name="Wood J.M."/>
            <person name="Rusch D.B."/>
            <person name="Bateson M.M."/>
            <person name="Hamamura N."/>
            <person name="Heidelberg J.F."/>
            <person name="Grossman A.R."/>
            <person name="Bhaya D."/>
            <person name="Cohan F.M."/>
            <person name="Kuhl M."/>
            <person name="Bryant D.A."/>
            <person name="Ward D.M."/>
        </authorList>
    </citation>
    <scope>NUCLEOTIDE SEQUENCE [LARGE SCALE GENOMIC DNA]</scope>
    <source>
        <strain evidence="6">OS</strain>
    </source>
</reference>
<dbReference type="InterPro" id="IPR011010">
    <property type="entry name" value="DNA_brk_join_enz"/>
</dbReference>
<name>A0A395M1L1_9BACT</name>
<accession>A0A395M1L1</accession>
<dbReference type="InterPro" id="IPR050090">
    <property type="entry name" value="Tyrosine_recombinase_XerCD"/>
</dbReference>
<feature type="region of interest" description="Disordered" evidence="4">
    <location>
        <begin position="1"/>
        <end position="26"/>
    </location>
</feature>
<dbReference type="SUPFAM" id="SSF56349">
    <property type="entry name" value="DNA breaking-rejoining enzymes"/>
    <property type="match status" value="1"/>
</dbReference>
<comment type="similarity">
    <text evidence="1">Belongs to the 'phage' integrase family.</text>
</comment>
<dbReference type="InterPro" id="IPR025269">
    <property type="entry name" value="SAM-like_dom"/>
</dbReference>
<sequence length="407" mass="45985">MLETPQKTPQNATIEAKRHKNATRNATSYRVIQKLRGATLYARPSGKGRVSYSVTLYKEGKRVRKALFAANESDAQAKRRAIEAFKQIVAEFDKGIVNESTIAASSTNFFDFFEQLIASKRPNTAKAWRTALYHLKKWYGDKPLPLKEITRPLCFSLRSYLEQCVMRGDLKASSANVVLAKFKCALNVLYDSGMITVNHAHALKAFSEEKPVISFLTTTELNRLLATPPPKIRGYSSHEIATFLALIATTGIRPVDARRLCWRQICESELGCYVDFVVSKTRGKGVSQHRVYLHPHLVFLLEAHKERQTEFSPDGKIFPHLPSERSHTLTLFLRKWAQAANIVKDRLHVYSLRHTCATVLLENGNDIYTVANVLGHTSTQHTSRYAHLLDARRAHAVMRLAINPTAE</sequence>
<dbReference type="GO" id="GO:0015074">
    <property type="term" value="P:DNA integration"/>
    <property type="evidence" value="ECO:0007669"/>
    <property type="project" value="InterPro"/>
</dbReference>
<dbReference type="InterPro" id="IPR002104">
    <property type="entry name" value="Integrase_catalytic"/>
</dbReference>
<evidence type="ECO:0000313" key="7">
    <source>
        <dbReference type="Proteomes" id="UP000266389"/>
    </source>
</evidence>
<evidence type="ECO:0000256" key="2">
    <source>
        <dbReference type="ARBA" id="ARBA00023125"/>
    </source>
</evidence>